<reference evidence="3" key="1">
    <citation type="submission" date="2021-11" db="EMBL/GenBank/DDBJ databases">
        <authorList>
            <person name="Herlambang A."/>
            <person name="Guo Y."/>
            <person name="Takashima Y."/>
            <person name="Nishizawa T."/>
        </authorList>
    </citation>
    <scope>NUCLEOTIDE SEQUENCE</scope>
    <source>
        <strain evidence="3">E1425</strain>
    </source>
</reference>
<dbReference type="Pfam" id="PF09444">
    <property type="entry name" value="MRC1"/>
    <property type="match status" value="1"/>
</dbReference>
<feature type="compositionally biased region" description="Polar residues" evidence="1">
    <location>
        <begin position="171"/>
        <end position="184"/>
    </location>
</feature>
<gene>
    <name evidence="3" type="ORF">EMPS_07870</name>
</gene>
<evidence type="ECO:0000313" key="3">
    <source>
        <dbReference type="EMBL" id="GJJ75512.1"/>
    </source>
</evidence>
<feature type="compositionally biased region" description="Polar residues" evidence="1">
    <location>
        <begin position="662"/>
        <end position="686"/>
    </location>
</feature>
<protein>
    <recommendedName>
        <fullName evidence="2">DNA replication checkpoint mediator MRC1 domain-containing protein</fullName>
    </recommendedName>
</protein>
<reference evidence="3" key="2">
    <citation type="journal article" date="2022" name="Microbiol. Resour. Announc.">
        <title>Whole-Genome Sequence of Entomortierella parvispora E1425, a Mucoromycotan Fungus Associated with Burkholderiaceae-Related Endosymbiotic Bacteria.</title>
        <authorList>
            <person name="Herlambang A."/>
            <person name="Guo Y."/>
            <person name="Takashima Y."/>
            <person name="Narisawa K."/>
            <person name="Ohta H."/>
            <person name="Nishizawa T."/>
        </authorList>
    </citation>
    <scope>NUCLEOTIDE SEQUENCE</scope>
    <source>
        <strain evidence="3">E1425</strain>
    </source>
</reference>
<feature type="compositionally biased region" description="Low complexity" evidence="1">
    <location>
        <begin position="98"/>
        <end position="112"/>
    </location>
</feature>
<feature type="compositionally biased region" description="Polar residues" evidence="1">
    <location>
        <begin position="59"/>
        <end position="83"/>
    </location>
</feature>
<feature type="region of interest" description="Disordered" evidence="1">
    <location>
        <begin position="714"/>
        <end position="785"/>
    </location>
</feature>
<dbReference type="OrthoDB" id="2437836at2759"/>
<evidence type="ECO:0000313" key="4">
    <source>
        <dbReference type="Proteomes" id="UP000827284"/>
    </source>
</evidence>
<feature type="region of interest" description="Disordered" evidence="1">
    <location>
        <begin position="21"/>
        <end position="234"/>
    </location>
</feature>
<feature type="compositionally biased region" description="Polar residues" evidence="1">
    <location>
        <begin position="727"/>
        <end position="739"/>
    </location>
</feature>
<dbReference type="EMBL" id="BQFW01000011">
    <property type="protein sequence ID" value="GJJ75512.1"/>
    <property type="molecule type" value="Genomic_DNA"/>
</dbReference>
<feature type="compositionally biased region" description="Basic and acidic residues" evidence="1">
    <location>
        <begin position="127"/>
        <end position="140"/>
    </location>
</feature>
<name>A0A9P3HFR9_9FUNG</name>
<feature type="compositionally biased region" description="Basic residues" evidence="1">
    <location>
        <begin position="152"/>
        <end position="163"/>
    </location>
</feature>
<feature type="compositionally biased region" description="Basic and acidic residues" evidence="1">
    <location>
        <begin position="622"/>
        <end position="633"/>
    </location>
</feature>
<keyword evidence="4" id="KW-1185">Reference proteome</keyword>
<accession>A0A9P3HFR9</accession>
<comment type="caution">
    <text evidence="3">The sequence shown here is derived from an EMBL/GenBank/DDBJ whole genome shotgun (WGS) entry which is preliminary data.</text>
</comment>
<feature type="region of interest" description="Disordered" evidence="1">
    <location>
        <begin position="462"/>
        <end position="487"/>
    </location>
</feature>
<dbReference type="InterPro" id="IPR018564">
    <property type="entry name" value="Repl_chkpnt_MRC1_dom"/>
</dbReference>
<feature type="compositionally biased region" description="Basic and acidic residues" evidence="1">
    <location>
        <begin position="767"/>
        <end position="785"/>
    </location>
</feature>
<sequence length="1173" mass="129352">MCLPFNNHMAEGMDKGLMALMGIEDESVNPQSPASSSQSASGFLVGSPISDTDEDSLIMEQSSSILSPQIPTKSRQNQLNPASVPNLPESNPVAGSQSPSHLKSLRASSSSLFMRESPEQVMNSGPQERKLTQRTKDKSLEPSSFMFSPTLKPKRNASKPRLHHNIENTRQDMTPNDIRPSSLSPHHFVDSPSPGEQRDPLSPSSVRSRPGFHSDNQSDSEEGVSYSSAGDHHNSLHSSCASDGIFNADVTTNGLGSAPISSALAGSSITTSLVGEHAWDRGSDQHAHEPRATPKAIRLSKKQHLEETKERERLLRIGGTNLKSAVNRKLTIQSLMKETLAKQQSKEGKTCRGLVSLSSSEDEEEMSGKWEQGRWKSRAITGMRIPNASNVSDQLERVKDPESVIASPLSNQIRNLSLLGSSSQGLNDSLFAAKSVMMSPPKKRVASNINNFNSQMKREMSKRNLQRHNIQKHDTEKPGKWRSTSDYMVNNSDREMTKICGSGLDEVEAREDILVSSLTEDNAYEFDGEKDTDTGSENEALSADSEGRNLLTESEEEKNSASETDDSDQDSEETKPVKIKRITSRKLNVIGDDDSDVRVVLVDHRQAHDSLTDSGSEGPLDGPHDVDDCNIRTDDDDDISDLDKPTGEPNYPRTPRVRVISGTGSTLASPTRLSPSTDTIANGLSQTDEKESVEVLSSALDFLSGRFPIARSSSEELTPLRQETNDKSSPPTLSFSQIEARNMHNFGKRGDGDAKKGSQSALGTSKQEQHGRRLIKQEPKHTISKGDKSAFIEYEAEEEEDEFMGMGGVDYESDNPENDDYDLGDDMIDSNIDLGSRDAENVRKLHMQQEQDQHNKDISDLVHGIAAGSLWKRRNGQMDDLDLFDDEDMDGRFRRKKKLKISEKLEELADNPTTMAFARAFTKNVEDDQLVFLSDVDETDSERDSPNEDSIMSLRVSDEGVEDPAADRTRERFAESRLLIGRPIDNGSLKDLASGSLTAVTRSQVLPFEILNRDIGSTPTVAQEVADSKNELRQALRRNRIIRNIIDADDHDRPSMSLWSDSSAFNGQLPVKDASFLDDNVAAVADSITVDSRMQDATADATTETSVSVSATARSEKIAHQSLTFLPKDRKTHFLRTVGDESRRSTRVVKDVNRRRMAFAPSVNSESPQPDLD</sequence>
<feature type="domain" description="DNA replication checkpoint mediator MRC1" evidence="2">
    <location>
        <begin position="787"/>
        <end position="919"/>
    </location>
</feature>
<proteinExistence type="predicted"/>
<feature type="region of interest" description="Disordered" evidence="1">
    <location>
        <begin position="608"/>
        <end position="686"/>
    </location>
</feature>
<dbReference type="Proteomes" id="UP000827284">
    <property type="component" value="Unassembled WGS sequence"/>
</dbReference>
<evidence type="ECO:0000256" key="1">
    <source>
        <dbReference type="SAM" id="MobiDB-lite"/>
    </source>
</evidence>
<dbReference type="AlphaFoldDB" id="A0A9P3HFR9"/>
<feature type="compositionally biased region" description="Low complexity" evidence="1">
    <location>
        <begin position="30"/>
        <end position="41"/>
    </location>
</feature>
<organism evidence="3 4">
    <name type="scientific">Entomortierella parvispora</name>
    <dbReference type="NCBI Taxonomy" id="205924"/>
    <lineage>
        <taxon>Eukaryota</taxon>
        <taxon>Fungi</taxon>
        <taxon>Fungi incertae sedis</taxon>
        <taxon>Mucoromycota</taxon>
        <taxon>Mortierellomycotina</taxon>
        <taxon>Mortierellomycetes</taxon>
        <taxon>Mortierellales</taxon>
        <taxon>Mortierellaceae</taxon>
        <taxon>Entomortierella</taxon>
    </lineage>
</organism>
<feature type="compositionally biased region" description="Polar residues" evidence="1">
    <location>
        <begin position="757"/>
        <end position="766"/>
    </location>
</feature>
<evidence type="ECO:0000259" key="2">
    <source>
        <dbReference type="Pfam" id="PF09444"/>
    </source>
</evidence>
<feature type="region of interest" description="Disordered" evidence="1">
    <location>
        <begin position="520"/>
        <end position="577"/>
    </location>
</feature>